<comment type="caution">
    <text evidence="2">The sequence shown here is derived from an EMBL/GenBank/DDBJ whole genome shotgun (WGS) entry which is preliminary data.</text>
</comment>
<name>A0A2S8FGK8_9BACT</name>
<dbReference type="AlphaFoldDB" id="A0A2S8FGK8"/>
<evidence type="ECO:0000313" key="3">
    <source>
        <dbReference type="Proteomes" id="UP000240009"/>
    </source>
</evidence>
<dbReference type="OrthoDB" id="281411at2"/>
<proteinExistence type="predicted"/>
<accession>A0A2S8FGK8</accession>
<dbReference type="EMBL" id="PUIA01000037">
    <property type="protein sequence ID" value="PQO31297.1"/>
    <property type="molecule type" value="Genomic_DNA"/>
</dbReference>
<evidence type="ECO:0000313" key="2">
    <source>
        <dbReference type="EMBL" id="PQO31297.1"/>
    </source>
</evidence>
<protein>
    <recommendedName>
        <fullName evidence="1">Hemerythrin-like domain-containing protein</fullName>
    </recommendedName>
</protein>
<gene>
    <name evidence="2" type="ORF">C5Y96_13220</name>
</gene>
<reference evidence="2 3" key="1">
    <citation type="submission" date="2018-02" db="EMBL/GenBank/DDBJ databases">
        <title>Comparative genomes isolates from brazilian mangrove.</title>
        <authorList>
            <person name="Araujo J.E."/>
            <person name="Taketani R.G."/>
            <person name="Silva M.C.P."/>
            <person name="Loureco M.V."/>
            <person name="Andreote F.D."/>
        </authorList>
    </citation>
    <scope>NUCLEOTIDE SEQUENCE [LARGE SCALE GENOMIC DNA]</scope>
    <source>
        <strain evidence="2 3">HEX-2 MGV</strain>
    </source>
</reference>
<dbReference type="RefSeq" id="WP_105354013.1">
    <property type="nucleotide sequence ID" value="NZ_PUIA01000037.1"/>
</dbReference>
<dbReference type="Gene3D" id="1.20.120.520">
    <property type="entry name" value="nmb1532 protein domain like"/>
    <property type="match status" value="1"/>
</dbReference>
<dbReference type="InterPro" id="IPR012312">
    <property type="entry name" value="Hemerythrin-like"/>
</dbReference>
<organism evidence="2 3">
    <name type="scientific">Blastopirellula marina</name>
    <dbReference type="NCBI Taxonomy" id="124"/>
    <lineage>
        <taxon>Bacteria</taxon>
        <taxon>Pseudomonadati</taxon>
        <taxon>Planctomycetota</taxon>
        <taxon>Planctomycetia</taxon>
        <taxon>Pirellulales</taxon>
        <taxon>Pirellulaceae</taxon>
        <taxon>Blastopirellula</taxon>
    </lineage>
</organism>
<evidence type="ECO:0000259" key="1">
    <source>
        <dbReference type="Pfam" id="PF01814"/>
    </source>
</evidence>
<dbReference type="Pfam" id="PF01814">
    <property type="entry name" value="Hemerythrin"/>
    <property type="match status" value="1"/>
</dbReference>
<feature type="domain" description="Hemerythrin-like" evidence="1">
    <location>
        <begin position="19"/>
        <end position="134"/>
    </location>
</feature>
<sequence length="148" mass="17177">MTSDSYLTGGNRPFYLHFTFEHEGLDCAVHDLQHCLQDPNKTIVKSQLSMRLSQLRELMMKHFHEEEEGCFDEICAQHPHMCPATRKMERSHRLLLSQLDALVLDLEKSSVTEDWIEGFDAFADEMNKHKEAEEAFVRQGLQLPDDEA</sequence>
<dbReference type="Proteomes" id="UP000240009">
    <property type="component" value="Unassembled WGS sequence"/>
</dbReference>